<dbReference type="EMBL" id="CP132942">
    <property type="protein sequence ID" value="XCB34580.1"/>
    <property type="molecule type" value="Genomic_DNA"/>
</dbReference>
<dbReference type="KEGG" id="tpsc:RBB77_06730"/>
<name>A0AAU7ZUG3_9BACT</name>
<sequence length="99" mass="10773">MIDPDTRAAPVSREDAITYDERAAAILNRATCEARSVALRRNCNRIVEEEAAVAVAVFVPLLLRMAPPLVAPKLPEKMLLLTVSVPLLQMAPPLEAPMV</sequence>
<protein>
    <submittedName>
        <fullName evidence="1">Uncharacterized protein</fullName>
    </submittedName>
</protein>
<reference evidence="1" key="1">
    <citation type="submission" date="2023-08" db="EMBL/GenBank/DDBJ databases">
        <authorList>
            <person name="Messyasz A."/>
            <person name="Mannisto M.K."/>
            <person name="Kerkhof L.J."/>
            <person name="Haggblom M."/>
        </authorList>
    </citation>
    <scope>NUCLEOTIDE SEQUENCE</scope>
    <source>
        <strain evidence="1">X5P6</strain>
    </source>
</reference>
<gene>
    <name evidence="1" type="ORF">RBB77_06730</name>
</gene>
<evidence type="ECO:0000313" key="1">
    <source>
        <dbReference type="EMBL" id="XCB34580.1"/>
    </source>
</evidence>
<organism evidence="1">
    <name type="scientific">Tunturiibacter psychrotolerans</name>
    <dbReference type="NCBI Taxonomy" id="3069686"/>
    <lineage>
        <taxon>Bacteria</taxon>
        <taxon>Pseudomonadati</taxon>
        <taxon>Acidobacteriota</taxon>
        <taxon>Terriglobia</taxon>
        <taxon>Terriglobales</taxon>
        <taxon>Acidobacteriaceae</taxon>
        <taxon>Tunturiibacter</taxon>
    </lineage>
</organism>
<proteinExistence type="predicted"/>
<reference evidence="1" key="2">
    <citation type="journal article" date="2024" name="Environ. Microbiol.">
        <title>Genome analysis and description of Tunturibacter gen. nov. expands the diversity of Terriglobia in tundra soils.</title>
        <authorList>
            <person name="Messyasz A."/>
            <person name="Mannisto M.K."/>
            <person name="Kerkhof L.J."/>
            <person name="Haggblom M.M."/>
        </authorList>
    </citation>
    <scope>NUCLEOTIDE SEQUENCE</scope>
    <source>
        <strain evidence="1">X5P6</strain>
    </source>
</reference>
<dbReference type="AlphaFoldDB" id="A0AAU7ZUG3"/>
<accession>A0AAU7ZUG3</accession>